<dbReference type="Gene3D" id="3.30.2010.10">
    <property type="entry name" value="Metalloproteases ('zincins'), catalytic domain"/>
    <property type="match status" value="1"/>
</dbReference>
<evidence type="ECO:0000256" key="3">
    <source>
        <dbReference type="ARBA" id="ARBA00022801"/>
    </source>
</evidence>
<dbReference type="PANTHER" id="PTHR22726:SF1">
    <property type="entry name" value="METALLOENDOPEPTIDASE OMA1, MITOCHONDRIAL"/>
    <property type="match status" value="1"/>
</dbReference>
<dbReference type="GO" id="GO:0046872">
    <property type="term" value="F:metal ion binding"/>
    <property type="evidence" value="ECO:0007669"/>
    <property type="project" value="UniProtKB-KW"/>
</dbReference>
<evidence type="ECO:0000313" key="8">
    <source>
        <dbReference type="EMBL" id="OCB91793.1"/>
    </source>
</evidence>
<comment type="cofactor">
    <cofactor evidence="6">
        <name>Zn(2+)</name>
        <dbReference type="ChEBI" id="CHEBI:29105"/>
    </cofactor>
    <text evidence="6">Binds 1 zinc ion per subunit.</text>
</comment>
<evidence type="ECO:0000256" key="1">
    <source>
        <dbReference type="ARBA" id="ARBA00022670"/>
    </source>
</evidence>
<dbReference type="Proteomes" id="UP000757232">
    <property type="component" value="Unassembled WGS sequence"/>
</dbReference>
<dbReference type="GO" id="GO:0004222">
    <property type="term" value="F:metalloendopeptidase activity"/>
    <property type="evidence" value="ECO:0007669"/>
    <property type="project" value="InterPro"/>
</dbReference>
<gene>
    <name evidence="8" type="ORF">A7U60_g937</name>
</gene>
<dbReference type="Pfam" id="PF01435">
    <property type="entry name" value="Peptidase_M48"/>
    <property type="match status" value="1"/>
</dbReference>
<accession>A0A9Q5I4U3</accession>
<dbReference type="GO" id="GO:0034982">
    <property type="term" value="P:mitochondrial protein processing"/>
    <property type="evidence" value="ECO:0007669"/>
    <property type="project" value="TreeGrafter"/>
</dbReference>
<reference evidence="8" key="1">
    <citation type="submission" date="2016-06" db="EMBL/GenBank/DDBJ databases">
        <title>Draft Genome sequence of the fungus Inonotus baumii.</title>
        <authorList>
            <person name="Zhu H."/>
            <person name="Lin W."/>
        </authorList>
    </citation>
    <scope>NUCLEOTIDE SEQUENCE</scope>
    <source>
        <strain evidence="8">821</strain>
    </source>
</reference>
<proteinExistence type="inferred from homology"/>
<dbReference type="InterPro" id="IPR051156">
    <property type="entry name" value="Mito/Outer_Membr_Metalloprot"/>
</dbReference>
<keyword evidence="4 6" id="KW-0862">Zinc</keyword>
<keyword evidence="3 6" id="KW-0378">Hydrolase</keyword>
<dbReference type="PANTHER" id="PTHR22726">
    <property type="entry name" value="METALLOENDOPEPTIDASE OMA1"/>
    <property type="match status" value="1"/>
</dbReference>
<protein>
    <recommendedName>
        <fullName evidence="7">Peptidase M48 domain-containing protein</fullName>
    </recommendedName>
</protein>
<dbReference type="AlphaFoldDB" id="A0A9Q5I4U3"/>
<evidence type="ECO:0000313" key="9">
    <source>
        <dbReference type="Proteomes" id="UP000757232"/>
    </source>
</evidence>
<comment type="similarity">
    <text evidence="6">Belongs to the peptidase M48 family.</text>
</comment>
<keyword evidence="2" id="KW-0479">Metal-binding</keyword>
<feature type="domain" description="Peptidase M48" evidence="7">
    <location>
        <begin position="67"/>
        <end position="234"/>
    </location>
</feature>
<dbReference type="CDD" id="cd07331">
    <property type="entry name" value="M48C_Oma1_like"/>
    <property type="match status" value="1"/>
</dbReference>
<comment type="caution">
    <text evidence="8">The sequence shown here is derived from an EMBL/GenBank/DDBJ whole genome shotgun (WGS) entry which is preliminary data.</text>
</comment>
<name>A0A9Q5I4U3_SANBA</name>
<evidence type="ECO:0000259" key="7">
    <source>
        <dbReference type="Pfam" id="PF01435"/>
    </source>
</evidence>
<organism evidence="8 9">
    <name type="scientific">Sanghuangporus baumii</name>
    <name type="common">Phellinus baumii</name>
    <dbReference type="NCBI Taxonomy" id="108892"/>
    <lineage>
        <taxon>Eukaryota</taxon>
        <taxon>Fungi</taxon>
        <taxon>Dikarya</taxon>
        <taxon>Basidiomycota</taxon>
        <taxon>Agaricomycotina</taxon>
        <taxon>Agaricomycetes</taxon>
        <taxon>Hymenochaetales</taxon>
        <taxon>Hymenochaetaceae</taxon>
        <taxon>Sanghuangporus</taxon>
    </lineage>
</organism>
<evidence type="ECO:0000256" key="4">
    <source>
        <dbReference type="ARBA" id="ARBA00022833"/>
    </source>
</evidence>
<dbReference type="EMBL" id="LNZH02000063">
    <property type="protein sequence ID" value="OCB91793.1"/>
    <property type="molecule type" value="Genomic_DNA"/>
</dbReference>
<evidence type="ECO:0000256" key="6">
    <source>
        <dbReference type="RuleBase" id="RU003983"/>
    </source>
</evidence>
<evidence type="ECO:0000256" key="2">
    <source>
        <dbReference type="ARBA" id="ARBA00022723"/>
    </source>
</evidence>
<dbReference type="InterPro" id="IPR001915">
    <property type="entry name" value="Peptidase_M48"/>
</dbReference>
<dbReference type="OrthoDB" id="7464992at2759"/>
<dbReference type="GO" id="GO:0005743">
    <property type="term" value="C:mitochondrial inner membrane"/>
    <property type="evidence" value="ECO:0007669"/>
    <property type="project" value="TreeGrafter"/>
</dbReference>
<sequence length="251" mass="28132">MNISPEQEVQLGEDAYFSIIRQYPDAVLPEYHPITRHIREIVTTILDANDLGIAVAADDPVGSRHFANGKARRWRLAVVVDENVPNSTASSGGIVVFTGLLSVCKDENELAAILGHEIAHVVARHLAERYSKAKDWSLKQLLFGPSVQRNPRQIEEDYKQMMAVNLHEQELEGPLSLPLVFTDAIGLQLTARACFDPKAAITVNERLARLEERLHRLRPERKPTHPLSEERIKARSCVCLDIVVFTYSVIG</sequence>
<evidence type="ECO:0000256" key="5">
    <source>
        <dbReference type="ARBA" id="ARBA00023049"/>
    </source>
</evidence>
<keyword evidence="1 6" id="KW-0645">Protease</keyword>
<keyword evidence="9" id="KW-1185">Reference proteome</keyword>
<keyword evidence="5 6" id="KW-0482">Metalloprotease</keyword>
<dbReference type="GO" id="GO:0006515">
    <property type="term" value="P:protein quality control for misfolded or incompletely synthesized proteins"/>
    <property type="evidence" value="ECO:0007669"/>
    <property type="project" value="TreeGrafter"/>
</dbReference>